<evidence type="ECO:0000256" key="2">
    <source>
        <dbReference type="ARBA" id="ARBA00006432"/>
    </source>
</evidence>
<dbReference type="PANTHER" id="PTHR24096:SF317">
    <property type="entry name" value="ADENYLATE-FORMING ENZYME AFEA"/>
    <property type="match status" value="1"/>
</dbReference>
<keyword evidence="6" id="KW-1133">Transmembrane helix</keyword>
<feature type="transmembrane region" description="Helical" evidence="6">
    <location>
        <begin position="110"/>
        <end position="129"/>
    </location>
</feature>
<keyword evidence="6" id="KW-0812">Transmembrane</keyword>
<dbReference type="InterPro" id="IPR042099">
    <property type="entry name" value="ANL_N_sf"/>
</dbReference>
<evidence type="ECO:0008006" key="11">
    <source>
        <dbReference type="Google" id="ProtNLM"/>
    </source>
</evidence>
<keyword evidence="5" id="KW-0067">ATP-binding</keyword>
<comment type="caution">
    <text evidence="9">The sequence shown here is derived from an EMBL/GenBank/DDBJ whole genome shotgun (WGS) entry which is preliminary data.</text>
</comment>
<dbReference type="Gene3D" id="3.40.50.12780">
    <property type="entry name" value="N-terminal domain of ligase-like"/>
    <property type="match status" value="1"/>
</dbReference>
<protein>
    <recommendedName>
        <fullName evidence="11">Luciferase</fullName>
    </recommendedName>
</protein>
<evidence type="ECO:0000259" key="8">
    <source>
        <dbReference type="Pfam" id="PF13193"/>
    </source>
</evidence>
<reference evidence="9 10" key="1">
    <citation type="submission" date="2023-08" db="EMBL/GenBank/DDBJ databases">
        <title>Black Yeasts Isolated from many extreme environments.</title>
        <authorList>
            <person name="Coleine C."/>
            <person name="Stajich J.E."/>
            <person name="Selbmann L."/>
        </authorList>
    </citation>
    <scope>NUCLEOTIDE SEQUENCE [LARGE SCALE GENOMIC DNA]</scope>
    <source>
        <strain evidence="9 10">CCFEE 5910</strain>
    </source>
</reference>
<evidence type="ECO:0000256" key="3">
    <source>
        <dbReference type="ARBA" id="ARBA00022598"/>
    </source>
</evidence>
<dbReference type="SUPFAM" id="SSF56801">
    <property type="entry name" value="Acetyl-CoA synthetase-like"/>
    <property type="match status" value="1"/>
</dbReference>
<dbReference type="EMBL" id="JAVRRJ010000002">
    <property type="protein sequence ID" value="KAK5089125.1"/>
    <property type="molecule type" value="Genomic_DNA"/>
</dbReference>
<dbReference type="AlphaFoldDB" id="A0AAN7Y8Z3"/>
<dbReference type="InterPro" id="IPR000873">
    <property type="entry name" value="AMP-dep_synth/lig_dom"/>
</dbReference>
<feature type="domain" description="AMP-binding enzyme C-terminal" evidence="8">
    <location>
        <begin position="483"/>
        <end position="563"/>
    </location>
</feature>
<comment type="similarity">
    <text evidence="2">Belongs to the ATP-dependent AMP-binding enzyme family.</text>
</comment>
<dbReference type="Pfam" id="PF13193">
    <property type="entry name" value="AMP-binding_C"/>
    <property type="match status" value="1"/>
</dbReference>
<name>A0AAN7Y8Z3_9EURO</name>
<evidence type="ECO:0000256" key="6">
    <source>
        <dbReference type="SAM" id="Phobius"/>
    </source>
</evidence>
<organism evidence="9 10">
    <name type="scientific">Lithohypha guttulata</name>
    <dbReference type="NCBI Taxonomy" id="1690604"/>
    <lineage>
        <taxon>Eukaryota</taxon>
        <taxon>Fungi</taxon>
        <taxon>Dikarya</taxon>
        <taxon>Ascomycota</taxon>
        <taxon>Pezizomycotina</taxon>
        <taxon>Eurotiomycetes</taxon>
        <taxon>Chaetothyriomycetidae</taxon>
        <taxon>Chaetothyriales</taxon>
        <taxon>Trichomeriaceae</taxon>
        <taxon>Lithohypha</taxon>
    </lineage>
</organism>
<sequence length="573" mass="63304">MSTSSGSSSSFWISAQPLKVPDFDILSFTFDGDVSYDENKPIFVDARDSTKNITAATARHIVRRLCKGWKEIGLQQGDCVTISSANHVSLDKIKLYIAVKQLTTFWGRQILYPLIWLGIIGAGGVVAGANPALTVSELKHHLNVTATKYLVIQAPYSGNIVKATTACGITLQSVFVFDGKSDPQLYGHHREDGETDPNGFNKFGVLLEHGQQQWLIHSDTTRPAIHATTSGTTGLPKAAVLPHKYIVSQALTLEEQYRARAAQVSQLVSLPIFHCFASNTAMILPLRLGITTYILPRFYRDEFIDAVFDFSITDAPVVPPIISMLVQYGDQLKHKLHSLRRLICAGSKMAPCVQDAFYQYLHEDCRISQCWGTTETGWLTLMPDMELDRSGSVGQLLANVKLKLVSEDGQPITKEGIYGEASVMSSAMMLGYRNNPAANHTAFDSEHCYRTGDRAYYQDGKVFITGRIKDIMKVKGWQVSPEELEEKIVSHPKVVDCAVAGVTSVDHAGLEETHPRAYVVRAKGSHIDDDDICAWTSSQTVGYKRLTGGVVFVDQIPRNPAGKILRRLLLENQ</sequence>
<evidence type="ECO:0000256" key="4">
    <source>
        <dbReference type="ARBA" id="ARBA00022741"/>
    </source>
</evidence>
<dbReference type="GO" id="GO:0005524">
    <property type="term" value="F:ATP binding"/>
    <property type="evidence" value="ECO:0007669"/>
    <property type="project" value="UniProtKB-KW"/>
</dbReference>
<dbReference type="PANTHER" id="PTHR24096">
    <property type="entry name" value="LONG-CHAIN-FATTY-ACID--COA LIGASE"/>
    <property type="match status" value="1"/>
</dbReference>
<dbReference type="InterPro" id="IPR045851">
    <property type="entry name" value="AMP-bd_C_sf"/>
</dbReference>
<keyword evidence="4" id="KW-0547">Nucleotide-binding</keyword>
<proteinExistence type="inferred from homology"/>
<evidence type="ECO:0000313" key="10">
    <source>
        <dbReference type="Proteomes" id="UP001309876"/>
    </source>
</evidence>
<feature type="domain" description="AMP-dependent synthetase/ligase" evidence="7">
    <location>
        <begin position="112"/>
        <end position="432"/>
    </location>
</feature>
<dbReference type="GO" id="GO:0019748">
    <property type="term" value="P:secondary metabolic process"/>
    <property type="evidence" value="ECO:0007669"/>
    <property type="project" value="TreeGrafter"/>
</dbReference>
<keyword evidence="10" id="KW-1185">Reference proteome</keyword>
<accession>A0AAN7Y8Z3</accession>
<dbReference type="Proteomes" id="UP001309876">
    <property type="component" value="Unassembled WGS sequence"/>
</dbReference>
<gene>
    <name evidence="9" type="ORF">LTR05_003349</name>
</gene>
<evidence type="ECO:0000256" key="1">
    <source>
        <dbReference type="ARBA" id="ARBA00005179"/>
    </source>
</evidence>
<dbReference type="Gene3D" id="3.30.300.30">
    <property type="match status" value="1"/>
</dbReference>
<evidence type="ECO:0000256" key="5">
    <source>
        <dbReference type="ARBA" id="ARBA00022840"/>
    </source>
</evidence>
<keyword evidence="3" id="KW-0436">Ligase</keyword>
<comment type="pathway">
    <text evidence="1">Secondary metabolite biosynthesis.</text>
</comment>
<dbReference type="InterPro" id="IPR025110">
    <property type="entry name" value="AMP-bd_C"/>
</dbReference>
<dbReference type="GO" id="GO:0016405">
    <property type="term" value="F:CoA-ligase activity"/>
    <property type="evidence" value="ECO:0007669"/>
    <property type="project" value="TreeGrafter"/>
</dbReference>
<evidence type="ECO:0000313" key="9">
    <source>
        <dbReference type="EMBL" id="KAK5089125.1"/>
    </source>
</evidence>
<keyword evidence="6" id="KW-0472">Membrane</keyword>
<dbReference type="Pfam" id="PF00501">
    <property type="entry name" value="AMP-binding"/>
    <property type="match status" value="1"/>
</dbReference>
<evidence type="ECO:0000259" key="7">
    <source>
        <dbReference type="Pfam" id="PF00501"/>
    </source>
</evidence>